<sequence>MQLTGTGQEFTTDRLKMPLIFHLIEKVYRQIRYAMRLFGIDHKSTLNVTQRAAANILIHRQMQHAIHQPFAQRSACKRHTLDVQFGENRDQNGQTAGEYQRAFQR</sequence>
<protein>
    <submittedName>
        <fullName evidence="2">Uncharacterized protein</fullName>
    </submittedName>
</protein>
<feature type="region of interest" description="Disordered" evidence="1">
    <location>
        <begin position="86"/>
        <end position="105"/>
    </location>
</feature>
<dbReference type="AlphaFoldDB" id="A0A2X2WRH0"/>
<evidence type="ECO:0000313" key="2">
    <source>
        <dbReference type="EMBL" id="SQB40781.1"/>
    </source>
</evidence>
<dbReference type="Proteomes" id="UP000251584">
    <property type="component" value="Unassembled WGS sequence"/>
</dbReference>
<accession>A0A2X2WRH0</accession>
<evidence type="ECO:0000256" key="1">
    <source>
        <dbReference type="SAM" id="MobiDB-lite"/>
    </source>
</evidence>
<gene>
    <name evidence="2" type="ORF">NCTC10786_05897</name>
</gene>
<proteinExistence type="predicted"/>
<reference evidence="2 3" key="1">
    <citation type="submission" date="2018-06" db="EMBL/GenBank/DDBJ databases">
        <authorList>
            <consortium name="Pathogen Informatics"/>
            <person name="Doyle S."/>
        </authorList>
    </citation>
    <scope>NUCLEOTIDE SEQUENCE [LARGE SCALE GENOMIC DNA]</scope>
    <source>
        <strain evidence="2 3">NCTC10786</strain>
    </source>
</reference>
<organism evidence="2 3">
    <name type="scientific">Citrobacter koseri</name>
    <name type="common">Citrobacter diversus</name>
    <dbReference type="NCBI Taxonomy" id="545"/>
    <lineage>
        <taxon>Bacteria</taxon>
        <taxon>Pseudomonadati</taxon>
        <taxon>Pseudomonadota</taxon>
        <taxon>Gammaproteobacteria</taxon>
        <taxon>Enterobacterales</taxon>
        <taxon>Enterobacteriaceae</taxon>
        <taxon>Citrobacter</taxon>
    </lineage>
</organism>
<dbReference type="EMBL" id="UAVY01000010">
    <property type="protein sequence ID" value="SQB40781.1"/>
    <property type="molecule type" value="Genomic_DNA"/>
</dbReference>
<evidence type="ECO:0000313" key="3">
    <source>
        <dbReference type="Proteomes" id="UP000251584"/>
    </source>
</evidence>
<name>A0A2X2WRH0_CITKO</name>